<evidence type="ECO:0000256" key="6">
    <source>
        <dbReference type="ARBA" id="ARBA00023136"/>
    </source>
</evidence>
<dbReference type="InterPro" id="IPR002379">
    <property type="entry name" value="ATPase_proteolipid_c-like_dom"/>
</dbReference>
<evidence type="ECO:0000256" key="3">
    <source>
        <dbReference type="ARBA" id="ARBA00022781"/>
    </source>
</evidence>
<feature type="transmembrane region" description="Helical" evidence="7">
    <location>
        <begin position="111"/>
        <end position="132"/>
    </location>
</feature>
<dbReference type="Gene3D" id="1.20.20.10">
    <property type="entry name" value="F1F0 ATP synthase subunit C"/>
    <property type="match status" value="2"/>
</dbReference>
<keyword evidence="10" id="KW-1185">Reference proteome</keyword>
<dbReference type="EMBL" id="RBZP01000004">
    <property type="protein sequence ID" value="RKQ34340.1"/>
    <property type="molecule type" value="Genomic_DNA"/>
</dbReference>
<dbReference type="Pfam" id="PF00137">
    <property type="entry name" value="ATP-synt_C"/>
    <property type="match status" value="1"/>
</dbReference>
<keyword evidence="2 7" id="KW-0812">Transmembrane</keyword>
<comment type="subcellular location">
    <subcellularLocation>
        <location evidence="1">Membrane</location>
        <topology evidence="1">Multi-pass membrane protein</topology>
    </subcellularLocation>
</comment>
<evidence type="ECO:0000256" key="4">
    <source>
        <dbReference type="ARBA" id="ARBA00022989"/>
    </source>
</evidence>
<sequence>MQYIPVLAAVIAVIGILAVFKRSVSQLKENPDNLEKIQTKLFIGVAISESIPILLIIYGFINMETVSSIDELFVPMVIVIALMVFSIFYVFTQSRLDVEPEHKPMIRTFGFMGMGLVNAIPIIALVMLFLMVP</sequence>
<name>A0A495A439_9BACI</name>
<keyword evidence="6 7" id="KW-0472">Membrane</keyword>
<accession>A0A495A439</accession>
<dbReference type="Proteomes" id="UP000269301">
    <property type="component" value="Unassembled WGS sequence"/>
</dbReference>
<evidence type="ECO:0000313" key="9">
    <source>
        <dbReference type="EMBL" id="RKQ34340.1"/>
    </source>
</evidence>
<feature type="transmembrane region" description="Helical" evidence="7">
    <location>
        <begin position="73"/>
        <end position="91"/>
    </location>
</feature>
<evidence type="ECO:0000256" key="5">
    <source>
        <dbReference type="ARBA" id="ARBA00023065"/>
    </source>
</evidence>
<proteinExistence type="predicted"/>
<comment type="caution">
    <text evidence="9">The sequence shown here is derived from an EMBL/GenBank/DDBJ whole genome shotgun (WGS) entry which is preliminary data.</text>
</comment>
<dbReference type="InterPro" id="IPR038662">
    <property type="entry name" value="ATP_synth_F0_csu_sf"/>
</dbReference>
<dbReference type="RefSeq" id="WP_121203903.1">
    <property type="nucleotide sequence ID" value="NZ_RBZP01000004.1"/>
</dbReference>
<gene>
    <name evidence="9" type="ORF">D8M06_08165</name>
</gene>
<dbReference type="InterPro" id="IPR035921">
    <property type="entry name" value="F/V-ATP_Csub_sf"/>
</dbReference>
<keyword evidence="4 7" id="KW-1133">Transmembrane helix</keyword>
<evidence type="ECO:0000256" key="2">
    <source>
        <dbReference type="ARBA" id="ARBA00022692"/>
    </source>
</evidence>
<dbReference type="CDD" id="cd00313">
    <property type="entry name" value="ATP-synt_Fo_Vo_Ao_c"/>
    <property type="match status" value="1"/>
</dbReference>
<dbReference type="SUPFAM" id="SSF81333">
    <property type="entry name" value="F1F0 ATP synthase subunit C"/>
    <property type="match status" value="1"/>
</dbReference>
<reference evidence="9 10" key="1">
    <citation type="journal article" date="2016" name="Int. J. Syst. Evol. Microbiol.">
        <title>Oceanobacillus halophilus sp. nov., a novel moderately halophilic bacterium from a hypersaline lake.</title>
        <authorList>
            <person name="Amoozegar M.A."/>
            <person name="Bagheri M."/>
            <person name="Makhdoumi A."/>
            <person name="Nikou M.M."/>
            <person name="Fazeli S.A.S."/>
            <person name="Schumann P."/>
            <person name="Sproer C."/>
            <person name="Sanchez-Porro C."/>
            <person name="Ventosa A."/>
        </authorList>
    </citation>
    <scope>NUCLEOTIDE SEQUENCE [LARGE SCALE GENOMIC DNA]</scope>
    <source>
        <strain evidence="9 10">DSM 23996</strain>
    </source>
</reference>
<dbReference type="GO" id="GO:0033177">
    <property type="term" value="C:proton-transporting two-sector ATPase complex, proton-transporting domain"/>
    <property type="evidence" value="ECO:0007669"/>
    <property type="project" value="InterPro"/>
</dbReference>
<keyword evidence="5" id="KW-0406">Ion transport</keyword>
<feature type="domain" description="V-ATPase proteolipid subunit C-like" evidence="8">
    <location>
        <begin position="6"/>
        <end position="61"/>
    </location>
</feature>
<evidence type="ECO:0000256" key="7">
    <source>
        <dbReference type="SAM" id="Phobius"/>
    </source>
</evidence>
<evidence type="ECO:0000256" key="1">
    <source>
        <dbReference type="ARBA" id="ARBA00004141"/>
    </source>
</evidence>
<dbReference type="GO" id="GO:0015078">
    <property type="term" value="F:proton transmembrane transporter activity"/>
    <property type="evidence" value="ECO:0007669"/>
    <property type="project" value="InterPro"/>
</dbReference>
<evidence type="ECO:0000313" key="10">
    <source>
        <dbReference type="Proteomes" id="UP000269301"/>
    </source>
</evidence>
<organism evidence="9 10">
    <name type="scientific">Oceanobacillus halophilus</name>
    <dbReference type="NCBI Taxonomy" id="930130"/>
    <lineage>
        <taxon>Bacteria</taxon>
        <taxon>Bacillati</taxon>
        <taxon>Bacillota</taxon>
        <taxon>Bacilli</taxon>
        <taxon>Bacillales</taxon>
        <taxon>Bacillaceae</taxon>
        <taxon>Oceanobacillus</taxon>
    </lineage>
</organism>
<keyword evidence="3" id="KW-0375">Hydrogen ion transport</keyword>
<keyword evidence="5" id="KW-0813">Transport</keyword>
<feature type="transmembrane region" description="Helical" evidence="7">
    <location>
        <begin position="41"/>
        <end position="61"/>
    </location>
</feature>
<dbReference type="OrthoDB" id="2875882at2"/>
<feature type="transmembrane region" description="Helical" evidence="7">
    <location>
        <begin position="6"/>
        <end position="21"/>
    </location>
</feature>
<protein>
    <recommendedName>
        <fullName evidence="8">V-ATPase proteolipid subunit C-like domain-containing protein</fullName>
    </recommendedName>
</protein>
<evidence type="ECO:0000259" key="8">
    <source>
        <dbReference type="Pfam" id="PF00137"/>
    </source>
</evidence>
<dbReference type="AlphaFoldDB" id="A0A495A439"/>